<gene>
    <name evidence="2" type="ORF">D7231_30360</name>
</gene>
<organism evidence="2 3">
    <name type="scientific">Streptomyces klenkii</name>
    <dbReference type="NCBI Taxonomy" id="1420899"/>
    <lineage>
        <taxon>Bacteria</taxon>
        <taxon>Bacillati</taxon>
        <taxon>Actinomycetota</taxon>
        <taxon>Actinomycetes</taxon>
        <taxon>Kitasatosporales</taxon>
        <taxon>Streptomycetaceae</taxon>
        <taxon>Streptomyces</taxon>
    </lineage>
</organism>
<feature type="region of interest" description="Disordered" evidence="1">
    <location>
        <begin position="56"/>
        <end position="92"/>
    </location>
</feature>
<feature type="compositionally biased region" description="Basic and acidic residues" evidence="1">
    <location>
        <begin position="1"/>
        <end position="19"/>
    </location>
</feature>
<dbReference type="Proteomes" id="UP000270343">
    <property type="component" value="Unassembled WGS sequence"/>
</dbReference>
<feature type="region of interest" description="Disordered" evidence="1">
    <location>
        <begin position="1"/>
        <end position="23"/>
    </location>
</feature>
<evidence type="ECO:0000313" key="2">
    <source>
        <dbReference type="EMBL" id="RKN62921.1"/>
    </source>
</evidence>
<protein>
    <submittedName>
        <fullName evidence="2">Uncharacterized protein</fullName>
    </submittedName>
</protein>
<keyword evidence="3" id="KW-1185">Reference proteome</keyword>
<proteinExistence type="predicted"/>
<comment type="caution">
    <text evidence="2">The sequence shown here is derived from an EMBL/GenBank/DDBJ whole genome shotgun (WGS) entry which is preliminary data.</text>
</comment>
<dbReference type="AlphaFoldDB" id="A0A3B0AR71"/>
<sequence>MVRRSEDGICHVQDPRDRATGPGAWPTLDWSDDMHDLIVRFLERVRALFKLSGFGKAARAQGTADVARELPEPITDPGQVELPSPHPADPPQHSACGVYLWATAHGIDLRPQAPLFTCTCSAKEPKAAPASVRDELRAKVADVNHRSRREHGLS</sequence>
<dbReference type="EMBL" id="RBAM01000019">
    <property type="protein sequence ID" value="RKN62921.1"/>
    <property type="molecule type" value="Genomic_DNA"/>
</dbReference>
<name>A0A3B0AR71_9ACTN</name>
<evidence type="ECO:0000313" key="3">
    <source>
        <dbReference type="Proteomes" id="UP000270343"/>
    </source>
</evidence>
<evidence type="ECO:0000256" key="1">
    <source>
        <dbReference type="SAM" id="MobiDB-lite"/>
    </source>
</evidence>
<reference evidence="2 3" key="1">
    <citation type="journal article" date="2015" name="Antonie Van Leeuwenhoek">
        <title>Streptomyces klenkii sp. nov., isolated from deep marine sediment.</title>
        <authorList>
            <person name="Veyisoglu A."/>
            <person name="Sahin N."/>
        </authorList>
    </citation>
    <scope>NUCLEOTIDE SEQUENCE [LARGE SCALE GENOMIC DNA]</scope>
    <source>
        <strain evidence="2 3">KCTC 29202</strain>
    </source>
</reference>
<accession>A0A3B0AR71</accession>